<gene>
    <name evidence="13" type="primary">rseP</name>
    <name evidence="13" type="ORF">OLX77_12010</name>
</gene>
<keyword evidence="10 11" id="KW-0472">Membrane</keyword>
<dbReference type="NCBIfam" id="TIGR00054">
    <property type="entry name" value="RIP metalloprotease RseP"/>
    <property type="match status" value="1"/>
</dbReference>
<comment type="subcellular location">
    <subcellularLocation>
        <location evidence="2">Membrane</location>
        <topology evidence="2">Multi-pass membrane protein</topology>
    </subcellularLocation>
</comment>
<evidence type="ECO:0000256" key="11">
    <source>
        <dbReference type="RuleBase" id="RU362031"/>
    </source>
</evidence>
<evidence type="ECO:0000256" key="3">
    <source>
        <dbReference type="ARBA" id="ARBA00007931"/>
    </source>
</evidence>
<keyword evidence="5 11" id="KW-0812">Transmembrane</keyword>
<feature type="domain" description="PDZ" evidence="12">
    <location>
        <begin position="112"/>
        <end position="184"/>
    </location>
</feature>
<dbReference type="SUPFAM" id="SSF50156">
    <property type="entry name" value="PDZ domain-like"/>
    <property type="match status" value="1"/>
</dbReference>
<dbReference type="Proteomes" id="UP001154240">
    <property type="component" value="Unassembled WGS sequence"/>
</dbReference>
<dbReference type="Pfam" id="PF02163">
    <property type="entry name" value="Peptidase_M50"/>
    <property type="match status" value="1"/>
</dbReference>
<evidence type="ECO:0000256" key="2">
    <source>
        <dbReference type="ARBA" id="ARBA00004141"/>
    </source>
</evidence>
<dbReference type="PANTHER" id="PTHR42837">
    <property type="entry name" value="REGULATOR OF SIGMA-E PROTEASE RSEP"/>
    <property type="match status" value="1"/>
</dbReference>
<dbReference type="EMBL" id="JAPHEH010000001">
    <property type="protein sequence ID" value="MDG4476879.1"/>
    <property type="molecule type" value="Genomic_DNA"/>
</dbReference>
<dbReference type="Gene3D" id="2.30.42.10">
    <property type="match status" value="1"/>
</dbReference>
<feature type="transmembrane region" description="Helical" evidence="11">
    <location>
        <begin position="328"/>
        <end position="346"/>
    </location>
</feature>
<dbReference type="AlphaFoldDB" id="A0A9X4MG42"/>
<keyword evidence="9 11" id="KW-0482">Metalloprotease</keyword>
<feature type="transmembrane region" description="Helical" evidence="11">
    <location>
        <begin position="94"/>
        <end position="119"/>
    </location>
</feature>
<dbReference type="InterPro" id="IPR008915">
    <property type="entry name" value="Peptidase_M50"/>
</dbReference>
<comment type="cofactor">
    <cofactor evidence="1 11">
        <name>Zn(2+)</name>
        <dbReference type="ChEBI" id="CHEBI:29105"/>
    </cofactor>
</comment>
<keyword evidence="7 11" id="KW-0862">Zinc</keyword>
<feature type="transmembrane region" description="Helical" evidence="11">
    <location>
        <begin position="275"/>
        <end position="292"/>
    </location>
</feature>
<dbReference type="EC" id="3.4.24.-" evidence="11"/>
<protein>
    <recommendedName>
        <fullName evidence="11">Zinc metalloprotease</fullName>
        <ecNumber evidence="11">3.4.24.-</ecNumber>
    </recommendedName>
</protein>
<dbReference type="CDD" id="cd06163">
    <property type="entry name" value="S2P-M50_PDZ_RseP-like"/>
    <property type="match status" value="1"/>
</dbReference>
<evidence type="ECO:0000313" key="14">
    <source>
        <dbReference type="Proteomes" id="UP001154240"/>
    </source>
</evidence>
<dbReference type="GO" id="GO:0046872">
    <property type="term" value="F:metal ion binding"/>
    <property type="evidence" value="ECO:0007669"/>
    <property type="project" value="UniProtKB-KW"/>
</dbReference>
<evidence type="ECO:0000256" key="8">
    <source>
        <dbReference type="ARBA" id="ARBA00022989"/>
    </source>
</evidence>
<dbReference type="GO" id="GO:0004222">
    <property type="term" value="F:metalloendopeptidase activity"/>
    <property type="evidence" value="ECO:0007669"/>
    <property type="project" value="InterPro"/>
</dbReference>
<evidence type="ECO:0000259" key="12">
    <source>
        <dbReference type="SMART" id="SM00228"/>
    </source>
</evidence>
<evidence type="ECO:0000256" key="5">
    <source>
        <dbReference type="ARBA" id="ARBA00022692"/>
    </source>
</evidence>
<name>A0A9X4MG42_9BACT</name>
<dbReference type="CDD" id="cd23081">
    <property type="entry name" value="cpPDZ_EcRseP-like"/>
    <property type="match status" value="1"/>
</dbReference>
<dbReference type="SMART" id="SM00228">
    <property type="entry name" value="PDZ"/>
    <property type="match status" value="1"/>
</dbReference>
<keyword evidence="11" id="KW-0479">Metal-binding</keyword>
<accession>A0A9X4MG42</accession>
<proteinExistence type="inferred from homology"/>
<dbReference type="Pfam" id="PF17820">
    <property type="entry name" value="PDZ_6"/>
    <property type="match status" value="1"/>
</dbReference>
<evidence type="ECO:0000256" key="4">
    <source>
        <dbReference type="ARBA" id="ARBA00022670"/>
    </source>
</evidence>
<evidence type="ECO:0000313" key="13">
    <source>
        <dbReference type="EMBL" id="MDG4476879.1"/>
    </source>
</evidence>
<evidence type="ECO:0000256" key="1">
    <source>
        <dbReference type="ARBA" id="ARBA00001947"/>
    </source>
</evidence>
<keyword evidence="14" id="KW-1185">Reference proteome</keyword>
<reference evidence="13" key="1">
    <citation type="journal article" date="2022" name="bioRxiv">
        <title>Thiovibrio frasassiensisgen. nov., sp. nov., an autotrophic, elemental sulfur disproportionating bacterium isolated from sulfidic karst sediment, and proposal of Thiovibrionaceae fam. nov.</title>
        <authorList>
            <person name="Aronson H."/>
            <person name="Thomas C."/>
            <person name="Bhattacharyya M."/>
            <person name="Eckstein S."/>
            <person name="Jensen S."/>
            <person name="Barco R."/>
            <person name="Macalady J."/>
            <person name="Amend J."/>
        </authorList>
    </citation>
    <scope>NUCLEOTIDE SEQUENCE</scope>
    <source>
        <strain evidence="13">RS19-109</strain>
    </source>
</reference>
<dbReference type="PANTHER" id="PTHR42837:SF2">
    <property type="entry name" value="MEMBRANE METALLOPROTEASE ARASP2, CHLOROPLASTIC-RELATED"/>
    <property type="match status" value="1"/>
</dbReference>
<dbReference type="RefSeq" id="WP_307633844.1">
    <property type="nucleotide sequence ID" value="NZ_JAPHEH010000001.1"/>
</dbReference>
<dbReference type="InterPro" id="IPR001478">
    <property type="entry name" value="PDZ"/>
</dbReference>
<dbReference type="InterPro" id="IPR004387">
    <property type="entry name" value="Pept_M50_Zn"/>
</dbReference>
<comment type="similarity">
    <text evidence="3 11">Belongs to the peptidase M50B family.</text>
</comment>
<keyword evidence="8 11" id="KW-1133">Transmembrane helix</keyword>
<dbReference type="GO" id="GO:0006508">
    <property type="term" value="P:proteolysis"/>
    <property type="evidence" value="ECO:0007669"/>
    <property type="project" value="UniProtKB-KW"/>
</dbReference>
<evidence type="ECO:0000256" key="9">
    <source>
        <dbReference type="ARBA" id="ARBA00023049"/>
    </source>
</evidence>
<organism evidence="13 14">
    <name type="scientific">Thiovibrio frasassiensis</name>
    <dbReference type="NCBI Taxonomy" id="2984131"/>
    <lineage>
        <taxon>Bacteria</taxon>
        <taxon>Pseudomonadati</taxon>
        <taxon>Thermodesulfobacteriota</taxon>
        <taxon>Desulfobulbia</taxon>
        <taxon>Desulfobulbales</taxon>
        <taxon>Thiovibrionaceae</taxon>
        <taxon>Thiovibrio</taxon>
    </lineage>
</organism>
<sequence length="356" mass="38804">MNSILAFILVLGPLIFIHEFGHFLCAKLFGIRVLKFSLGFGPKVFGRTIGETEYLLSAFPLGGYVKMYGESLTDEVASDQEGFSFSHKAIWQRFLVVFAGPLFNLVFAVLLFSSIFAVMGVSQPVTEARIGAVTTGSPAATAGLAANDLILSINNAPVQEWNDVARLIKLSGGNPVTLQVRRADQTLTITGQPKMEEDKNIFGEVIDSRYMLGIRVADELVHISPGEAIQTGAMHTWVLIKITLLGIVKIIQKVVPASELGGPIRIAQMAGQQMSAGWVNLLHFTGLLSVSLGVLNLFPIPILDGGHLVFFAVEAIRRKPLSIETRERLQMVGLILLVSLMLFVFYNDFRFLGNGG</sequence>
<keyword evidence="6 11" id="KW-0378">Hydrolase</keyword>
<keyword evidence="4" id="KW-0645">Protease</keyword>
<evidence type="ECO:0000256" key="7">
    <source>
        <dbReference type="ARBA" id="ARBA00022833"/>
    </source>
</evidence>
<comment type="caution">
    <text evidence="13">The sequence shown here is derived from an EMBL/GenBank/DDBJ whole genome shotgun (WGS) entry which is preliminary data.</text>
</comment>
<reference evidence="13" key="2">
    <citation type="submission" date="2022-10" db="EMBL/GenBank/DDBJ databases">
        <authorList>
            <person name="Aronson H.S."/>
        </authorList>
    </citation>
    <scope>NUCLEOTIDE SEQUENCE</scope>
    <source>
        <strain evidence="13">RS19-109</strain>
    </source>
</reference>
<evidence type="ECO:0000256" key="6">
    <source>
        <dbReference type="ARBA" id="ARBA00022801"/>
    </source>
</evidence>
<dbReference type="InterPro" id="IPR036034">
    <property type="entry name" value="PDZ_sf"/>
</dbReference>
<evidence type="ECO:0000256" key="10">
    <source>
        <dbReference type="ARBA" id="ARBA00023136"/>
    </source>
</evidence>
<dbReference type="InterPro" id="IPR041489">
    <property type="entry name" value="PDZ_6"/>
</dbReference>
<dbReference type="GO" id="GO:0016020">
    <property type="term" value="C:membrane"/>
    <property type="evidence" value="ECO:0007669"/>
    <property type="project" value="UniProtKB-SubCell"/>
</dbReference>